<name>A0A3Q9FQY1_9BACT</name>
<dbReference type="Proteomes" id="UP000267268">
    <property type="component" value="Chromosome 1"/>
</dbReference>
<gene>
    <name evidence="1" type="ORF">EI427_17320</name>
</gene>
<accession>A0A3Q9FQY1</accession>
<evidence type="ECO:0000313" key="1">
    <source>
        <dbReference type="EMBL" id="AZQ63921.1"/>
    </source>
</evidence>
<proteinExistence type="predicted"/>
<sequence length="87" mass="10270">MKQEDLNQSKMLLEYYVNGENYSLSCSYMRSNYIIDGKAYFFVKFAISDPNIGDTDTKRGTIKRIPAMPPEEGWTKEEFLKVRHKYE</sequence>
<reference evidence="1 2" key="1">
    <citation type="submission" date="2018-12" db="EMBL/GenBank/DDBJ databases">
        <title>Flammeovirga pectinis sp. nov., isolated from the gut of the Korean scallop, Patinopecten yessoensis.</title>
        <authorList>
            <person name="Bae J.-W."/>
            <person name="Jeong Y.-S."/>
            <person name="Kang W."/>
        </authorList>
    </citation>
    <scope>NUCLEOTIDE SEQUENCE [LARGE SCALE GENOMIC DNA]</scope>
    <source>
        <strain evidence="1 2">L12M1</strain>
    </source>
</reference>
<dbReference type="RefSeq" id="WP_126617105.1">
    <property type="nucleotide sequence ID" value="NZ_CP034562.1"/>
</dbReference>
<organism evidence="1 2">
    <name type="scientific">Flammeovirga pectinis</name>
    <dbReference type="NCBI Taxonomy" id="2494373"/>
    <lineage>
        <taxon>Bacteria</taxon>
        <taxon>Pseudomonadati</taxon>
        <taxon>Bacteroidota</taxon>
        <taxon>Cytophagia</taxon>
        <taxon>Cytophagales</taxon>
        <taxon>Flammeovirgaceae</taxon>
        <taxon>Flammeovirga</taxon>
    </lineage>
</organism>
<dbReference type="EMBL" id="CP034562">
    <property type="protein sequence ID" value="AZQ63921.1"/>
    <property type="molecule type" value="Genomic_DNA"/>
</dbReference>
<dbReference type="KEGG" id="fll:EI427_17320"/>
<dbReference type="AlphaFoldDB" id="A0A3Q9FQY1"/>
<protein>
    <submittedName>
        <fullName evidence="1">Uncharacterized protein</fullName>
    </submittedName>
</protein>
<keyword evidence="2" id="KW-1185">Reference proteome</keyword>
<evidence type="ECO:0000313" key="2">
    <source>
        <dbReference type="Proteomes" id="UP000267268"/>
    </source>
</evidence>